<evidence type="ECO:0000313" key="3">
    <source>
        <dbReference type="Proteomes" id="UP000465035"/>
    </source>
</evidence>
<reference evidence="2 3" key="1">
    <citation type="submission" date="2019-12" db="EMBL/GenBank/DDBJ databases">
        <title>Lactobacillus hilgardii FLUB.</title>
        <authorList>
            <person name="Gustaw K."/>
        </authorList>
    </citation>
    <scope>NUCLEOTIDE SEQUENCE [LARGE SCALE GENOMIC DNA]</scope>
    <source>
        <strain evidence="2 3">FLUB</strain>
    </source>
</reference>
<evidence type="ECO:0000256" key="1">
    <source>
        <dbReference type="SAM" id="MobiDB-lite"/>
    </source>
</evidence>
<feature type="region of interest" description="Disordered" evidence="1">
    <location>
        <begin position="122"/>
        <end position="169"/>
    </location>
</feature>
<proteinExistence type="predicted"/>
<dbReference type="Proteomes" id="UP000465035">
    <property type="component" value="Chromosome"/>
</dbReference>
<keyword evidence="2" id="KW-0645">Protease</keyword>
<feature type="compositionally biased region" description="Low complexity" evidence="1">
    <location>
        <begin position="122"/>
        <end position="168"/>
    </location>
</feature>
<evidence type="ECO:0000313" key="2">
    <source>
        <dbReference type="EMBL" id="QHB53166.1"/>
    </source>
</evidence>
<dbReference type="GeneID" id="69059428"/>
<organism evidence="2 3">
    <name type="scientific">Lentilactobacillus hilgardii</name>
    <name type="common">Lactobacillus hilgardii</name>
    <dbReference type="NCBI Taxonomy" id="1588"/>
    <lineage>
        <taxon>Bacteria</taxon>
        <taxon>Bacillati</taxon>
        <taxon>Bacillota</taxon>
        <taxon>Bacilli</taxon>
        <taxon>Lactobacillales</taxon>
        <taxon>Lactobacillaceae</taxon>
        <taxon>Lentilactobacillus</taxon>
    </lineage>
</organism>
<dbReference type="GO" id="GO:0004180">
    <property type="term" value="F:carboxypeptidase activity"/>
    <property type="evidence" value="ECO:0007669"/>
    <property type="project" value="UniProtKB-KW"/>
</dbReference>
<name>A0A6P1E6Z0_LENHI</name>
<gene>
    <name evidence="2" type="ORF">GQR93_13695</name>
</gene>
<protein>
    <submittedName>
        <fullName evidence="2">D-alanyl-D-alanine carboxypeptidase</fullName>
    </submittedName>
</protein>
<accession>A0A6P1E6Z0</accession>
<sequence length="311" mass="34156">MKKKSLLLTTLITTLGVGVISVGSAVLTHASVRYYTVKTINRDNLPYHVTTQRSAYVYNVSHTRKLHNLKNYPNTTWYVSKSLLMRSSYTGRKAVYYYVTSGNGRASGIVWRGYLTAGVNSGTSTMPNTGSSSSNNSSTDTSSSSSSSNVSSDASASTSTPTYSTDSTQFNSKEASTFNKQILQLAPGLIEDQRLDDLASYSLWLNDQYNHDDQPLFSGRLVKLYGGSPQGLLQDWGFVQNPDIYTVKSQLSNRLNEIDFSNLDQYQGYHIGVASEAESDNPGGGKISRVNYYVFILPANPKITPSTYKPV</sequence>
<dbReference type="RefSeq" id="WP_003550642.1">
    <property type="nucleotide sequence ID" value="NZ_CABKOL010000106.1"/>
</dbReference>
<keyword evidence="2" id="KW-0121">Carboxypeptidase</keyword>
<dbReference type="EMBL" id="CP047121">
    <property type="protein sequence ID" value="QHB53166.1"/>
    <property type="molecule type" value="Genomic_DNA"/>
</dbReference>
<dbReference type="AlphaFoldDB" id="A0A6P1E6Z0"/>
<keyword evidence="2" id="KW-0378">Hydrolase</keyword>